<organism evidence="1 2">
    <name type="scientific">Tanacetum coccineum</name>
    <dbReference type="NCBI Taxonomy" id="301880"/>
    <lineage>
        <taxon>Eukaryota</taxon>
        <taxon>Viridiplantae</taxon>
        <taxon>Streptophyta</taxon>
        <taxon>Embryophyta</taxon>
        <taxon>Tracheophyta</taxon>
        <taxon>Spermatophyta</taxon>
        <taxon>Magnoliopsida</taxon>
        <taxon>eudicotyledons</taxon>
        <taxon>Gunneridae</taxon>
        <taxon>Pentapetalae</taxon>
        <taxon>asterids</taxon>
        <taxon>campanulids</taxon>
        <taxon>Asterales</taxon>
        <taxon>Asteraceae</taxon>
        <taxon>Asteroideae</taxon>
        <taxon>Anthemideae</taxon>
        <taxon>Anthemidinae</taxon>
        <taxon>Tanacetum</taxon>
    </lineage>
</organism>
<sequence>MIVPTSRFFPLANSIGYLVSIVDGTMLLKEPNSVEVRLLSTRFHALAIFTSFAVTSGLSKVLSMLIAWGQVDRNWICTRVADICDDCMKDVHGCKVYESVHHHCRKWVPHATDGMCPKLICVAYDGKPTHLDTCVFHFPSHLLEPERYLLSLFQAVEKFFSASSGQIRLDLNMFVEGSRSGQMYGEFFKPCVTCLLLNNMQSCKEVGMR</sequence>
<protein>
    <submittedName>
        <fullName evidence="1">Uncharacterized protein</fullName>
    </submittedName>
</protein>
<dbReference type="Proteomes" id="UP001151760">
    <property type="component" value="Unassembled WGS sequence"/>
</dbReference>
<name>A0ABQ5C3Y8_9ASTR</name>
<reference evidence="1" key="2">
    <citation type="submission" date="2022-01" db="EMBL/GenBank/DDBJ databases">
        <authorList>
            <person name="Yamashiro T."/>
            <person name="Shiraishi A."/>
            <person name="Satake H."/>
            <person name="Nakayama K."/>
        </authorList>
    </citation>
    <scope>NUCLEOTIDE SEQUENCE</scope>
</reference>
<comment type="caution">
    <text evidence="1">The sequence shown here is derived from an EMBL/GenBank/DDBJ whole genome shotgun (WGS) entry which is preliminary data.</text>
</comment>
<reference evidence="1" key="1">
    <citation type="journal article" date="2022" name="Int. J. Mol. Sci.">
        <title>Draft Genome of Tanacetum Coccineum: Genomic Comparison of Closely Related Tanacetum-Family Plants.</title>
        <authorList>
            <person name="Yamashiro T."/>
            <person name="Shiraishi A."/>
            <person name="Nakayama K."/>
            <person name="Satake H."/>
        </authorList>
    </citation>
    <scope>NUCLEOTIDE SEQUENCE</scope>
</reference>
<accession>A0ABQ5C3Y8</accession>
<dbReference type="EMBL" id="BQNB010013871">
    <property type="protein sequence ID" value="GJT21229.1"/>
    <property type="molecule type" value="Genomic_DNA"/>
</dbReference>
<evidence type="ECO:0000313" key="1">
    <source>
        <dbReference type="EMBL" id="GJT21229.1"/>
    </source>
</evidence>
<gene>
    <name evidence="1" type="ORF">Tco_0891166</name>
</gene>
<evidence type="ECO:0000313" key="2">
    <source>
        <dbReference type="Proteomes" id="UP001151760"/>
    </source>
</evidence>
<keyword evidence="2" id="KW-1185">Reference proteome</keyword>
<proteinExistence type="predicted"/>